<sequence length="137" mass="14670">MNNASRYCTAAGESRPDMEGGTCVCRQQDVLTAEKKSIILNQMFPRAIKLHMDRLHVKPVRGQLVLPNFSAGTLCGNFEIPSSHHTTGVSGADMLLYAAAAPIRGSTYAWTVGCSKMPDGRPVVAVINIGPHSVTDS</sequence>
<keyword evidence="9" id="KW-0130">Cell adhesion</keyword>
<comment type="subcellular location">
    <subcellularLocation>
        <location evidence="2">Membrane</location>
    </subcellularLocation>
</comment>
<comment type="catalytic activity">
    <reaction evidence="1">
        <text>Preference for hydrophobic residues at P1 and P1' and basic residues at P2' and P3'. A model nonapeptide is cleaved at -Ala-Tyr-|-Leu-Lys-Lys-.</text>
        <dbReference type="EC" id="3.4.24.36"/>
    </reaction>
</comment>
<dbReference type="GO" id="GO:0005737">
    <property type="term" value="C:cytoplasm"/>
    <property type="evidence" value="ECO:0007669"/>
    <property type="project" value="TreeGrafter"/>
</dbReference>
<keyword evidence="14" id="KW-0325">Glycoprotein</keyword>
<evidence type="ECO:0000313" key="17">
    <source>
        <dbReference type="Proteomes" id="UP000283634"/>
    </source>
</evidence>
<dbReference type="GO" id="GO:0007155">
    <property type="term" value="P:cell adhesion"/>
    <property type="evidence" value="ECO:0007669"/>
    <property type="project" value="UniProtKB-KW"/>
</dbReference>
<evidence type="ECO:0000256" key="9">
    <source>
        <dbReference type="ARBA" id="ARBA00022889"/>
    </source>
</evidence>
<evidence type="ECO:0000256" key="12">
    <source>
        <dbReference type="ARBA" id="ARBA00023145"/>
    </source>
</evidence>
<name>A0A422N3A9_TRYRA</name>
<dbReference type="GO" id="GO:0046872">
    <property type="term" value="F:metal ion binding"/>
    <property type="evidence" value="ECO:0007669"/>
    <property type="project" value="UniProtKB-KW"/>
</dbReference>
<dbReference type="Proteomes" id="UP000283634">
    <property type="component" value="Unassembled WGS sequence"/>
</dbReference>
<comment type="caution">
    <text evidence="16">The sequence shown here is derived from an EMBL/GenBank/DDBJ whole genome shotgun (WGS) entry which is preliminary data.</text>
</comment>
<dbReference type="Pfam" id="PF01457">
    <property type="entry name" value="Peptidase_M8"/>
    <property type="match status" value="1"/>
</dbReference>
<dbReference type="GO" id="GO:0016020">
    <property type="term" value="C:membrane"/>
    <property type="evidence" value="ECO:0007669"/>
    <property type="project" value="UniProtKB-SubCell"/>
</dbReference>
<keyword evidence="17" id="KW-1185">Reference proteome</keyword>
<dbReference type="OrthoDB" id="249990at2759"/>
<dbReference type="GO" id="GO:0006508">
    <property type="term" value="P:proteolysis"/>
    <property type="evidence" value="ECO:0007669"/>
    <property type="project" value="UniProtKB-KW"/>
</dbReference>
<evidence type="ECO:0000256" key="5">
    <source>
        <dbReference type="ARBA" id="ARBA00022723"/>
    </source>
</evidence>
<evidence type="ECO:0000256" key="4">
    <source>
        <dbReference type="ARBA" id="ARBA00022670"/>
    </source>
</evidence>
<evidence type="ECO:0000256" key="15">
    <source>
        <dbReference type="RuleBase" id="RU366077"/>
    </source>
</evidence>
<dbReference type="PANTHER" id="PTHR10942">
    <property type="entry name" value="LEISHMANOLYSIN-LIKE PEPTIDASE"/>
    <property type="match status" value="1"/>
</dbReference>
<keyword evidence="4 15" id="KW-0645">Protease</keyword>
<accession>A0A422N3A9</accession>
<evidence type="ECO:0000256" key="7">
    <source>
        <dbReference type="ARBA" id="ARBA00022801"/>
    </source>
</evidence>
<proteinExistence type="inferred from homology"/>
<dbReference type="SUPFAM" id="SSF55486">
    <property type="entry name" value="Metalloproteases ('zincins'), catalytic domain"/>
    <property type="match status" value="1"/>
</dbReference>
<evidence type="ECO:0000256" key="10">
    <source>
        <dbReference type="ARBA" id="ARBA00023049"/>
    </source>
</evidence>
<comment type="cofactor">
    <cofactor evidence="15">
        <name>Zn(2+)</name>
        <dbReference type="ChEBI" id="CHEBI:29105"/>
    </cofactor>
    <text evidence="15">Binds 1 zinc ion per subunit.</text>
</comment>
<gene>
    <name evidence="16" type="ORF">TraAM80_07909</name>
</gene>
<evidence type="ECO:0000256" key="2">
    <source>
        <dbReference type="ARBA" id="ARBA00004370"/>
    </source>
</evidence>
<dbReference type="PANTHER" id="PTHR10942:SF0">
    <property type="entry name" value="LEISHMANOLYSIN-LIKE PEPTIDASE"/>
    <property type="match status" value="1"/>
</dbReference>
<keyword evidence="5 15" id="KW-0479">Metal-binding</keyword>
<comment type="similarity">
    <text evidence="3 15">Belongs to the peptidase M8 family.</text>
</comment>
<dbReference type="AlphaFoldDB" id="A0A422N3A9"/>
<evidence type="ECO:0000256" key="6">
    <source>
        <dbReference type="ARBA" id="ARBA00022729"/>
    </source>
</evidence>
<evidence type="ECO:0000256" key="13">
    <source>
        <dbReference type="ARBA" id="ARBA00023157"/>
    </source>
</evidence>
<keyword evidence="7 15" id="KW-0378">Hydrolase</keyword>
<organism evidence="16 17">
    <name type="scientific">Trypanosoma rangeli</name>
    <dbReference type="NCBI Taxonomy" id="5698"/>
    <lineage>
        <taxon>Eukaryota</taxon>
        <taxon>Discoba</taxon>
        <taxon>Euglenozoa</taxon>
        <taxon>Kinetoplastea</taxon>
        <taxon>Metakinetoplastina</taxon>
        <taxon>Trypanosomatida</taxon>
        <taxon>Trypanosomatidae</taxon>
        <taxon>Trypanosoma</taxon>
        <taxon>Herpetosoma</taxon>
    </lineage>
</organism>
<dbReference type="InterPro" id="IPR001577">
    <property type="entry name" value="Peptidase_M8"/>
</dbReference>
<dbReference type="PRINTS" id="PR00782">
    <property type="entry name" value="LSHMANOLYSIN"/>
</dbReference>
<dbReference type="Gene3D" id="3.10.170.20">
    <property type="match status" value="1"/>
</dbReference>
<dbReference type="RefSeq" id="XP_029235487.1">
    <property type="nucleotide sequence ID" value="XM_029384676.1"/>
</dbReference>
<evidence type="ECO:0000256" key="8">
    <source>
        <dbReference type="ARBA" id="ARBA00022833"/>
    </source>
</evidence>
<keyword evidence="8 15" id="KW-0862">Zinc</keyword>
<evidence type="ECO:0000313" key="16">
    <source>
        <dbReference type="EMBL" id="RNE99945.1"/>
    </source>
</evidence>
<dbReference type="OMA" id="NDNRHCE"/>
<keyword evidence="11" id="KW-0472">Membrane</keyword>
<evidence type="ECO:0000256" key="11">
    <source>
        <dbReference type="ARBA" id="ARBA00023136"/>
    </source>
</evidence>
<reference evidence="16 17" key="1">
    <citation type="journal article" date="2018" name="BMC Genomics">
        <title>Genomic comparison of Trypanosoma conorhini and Trypanosoma rangeli to Trypanosoma cruzi strains of high and low virulence.</title>
        <authorList>
            <person name="Bradwell K.R."/>
            <person name="Koparde V.N."/>
            <person name="Matveyev A.V."/>
            <person name="Serrano M.G."/>
            <person name="Alves J.M."/>
            <person name="Parikh H."/>
            <person name="Huang B."/>
            <person name="Lee V."/>
            <person name="Espinosa-Alvarez O."/>
            <person name="Ortiz P.A."/>
            <person name="Costa-Martins A.G."/>
            <person name="Teixeira M.M."/>
            <person name="Buck G.A."/>
        </authorList>
    </citation>
    <scope>NUCLEOTIDE SEQUENCE [LARGE SCALE GENOMIC DNA]</scope>
    <source>
        <strain evidence="16 17">AM80</strain>
    </source>
</reference>
<evidence type="ECO:0000256" key="1">
    <source>
        <dbReference type="ARBA" id="ARBA00001249"/>
    </source>
</evidence>
<dbReference type="GO" id="GO:0004222">
    <property type="term" value="F:metalloendopeptidase activity"/>
    <property type="evidence" value="ECO:0007669"/>
    <property type="project" value="UniProtKB-UniRule"/>
</dbReference>
<evidence type="ECO:0000256" key="3">
    <source>
        <dbReference type="ARBA" id="ARBA00005860"/>
    </source>
</evidence>
<dbReference type="EMBL" id="MKGL01000355">
    <property type="protein sequence ID" value="RNE99945.1"/>
    <property type="molecule type" value="Genomic_DNA"/>
</dbReference>
<keyword evidence="13" id="KW-1015">Disulfide bond</keyword>
<dbReference type="GeneID" id="40331842"/>
<keyword evidence="12" id="KW-0865">Zymogen</keyword>
<keyword evidence="6" id="KW-0732">Signal</keyword>
<keyword evidence="10 15" id="KW-0482">Metalloprotease</keyword>
<dbReference type="EC" id="3.4.24.-" evidence="15"/>
<evidence type="ECO:0000256" key="14">
    <source>
        <dbReference type="ARBA" id="ARBA00023180"/>
    </source>
</evidence>
<feature type="non-terminal residue" evidence="16">
    <location>
        <position position="137"/>
    </location>
</feature>
<protein>
    <recommendedName>
        <fullName evidence="15">Leishmanolysin-like peptidase</fullName>
        <ecNumber evidence="15">3.4.24.-</ecNumber>
    </recommendedName>
</protein>